<dbReference type="Proteomes" id="UP001221142">
    <property type="component" value="Unassembled WGS sequence"/>
</dbReference>
<accession>A0AAD7FGB0</accession>
<evidence type="ECO:0000313" key="1">
    <source>
        <dbReference type="EMBL" id="KAJ7618468.1"/>
    </source>
</evidence>
<evidence type="ECO:0000313" key="2">
    <source>
        <dbReference type="Proteomes" id="UP001221142"/>
    </source>
</evidence>
<name>A0AAD7FGB0_9AGAR</name>
<reference evidence="1" key="1">
    <citation type="submission" date="2023-03" db="EMBL/GenBank/DDBJ databases">
        <title>Massive genome expansion in bonnet fungi (Mycena s.s.) driven by repeated elements and novel gene families across ecological guilds.</title>
        <authorList>
            <consortium name="Lawrence Berkeley National Laboratory"/>
            <person name="Harder C.B."/>
            <person name="Miyauchi S."/>
            <person name="Viragh M."/>
            <person name="Kuo A."/>
            <person name="Thoen E."/>
            <person name="Andreopoulos B."/>
            <person name="Lu D."/>
            <person name="Skrede I."/>
            <person name="Drula E."/>
            <person name="Henrissat B."/>
            <person name="Morin E."/>
            <person name="Kohler A."/>
            <person name="Barry K."/>
            <person name="LaButti K."/>
            <person name="Morin E."/>
            <person name="Salamov A."/>
            <person name="Lipzen A."/>
            <person name="Mereny Z."/>
            <person name="Hegedus B."/>
            <person name="Baldrian P."/>
            <person name="Stursova M."/>
            <person name="Weitz H."/>
            <person name="Taylor A."/>
            <person name="Grigoriev I.V."/>
            <person name="Nagy L.G."/>
            <person name="Martin F."/>
            <person name="Kauserud H."/>
        </authorList>
    </citation>
    <scope>NUCLEOTIDE SEQUENCE</scope>
    <source>
        <strain evidence="1">9284</strain>
    </source>
</reference>
<dbReference type="InterPro" id="IPR032675">
    <property type="entry name" value="LRR_dom_sf"/>
</dbReference>
<dbReference type="Gene3D" id="3.80.10.10">
    <property type="entry name" value="Ribonuclease Inhibitor"/>
    <property type="match status" value="1"/>
</dbReference>
<dbReference type="AlphaFoldDB" id="A0AAD7FGB0"/>
<evidence type="ECO:0008006" key="3">
    <source>
        <dbReference type="Google" id="ProtNLM"/>
    </source>
</evidence>
<dbReference type="EMBL" id="JARKIF010000019">
    <property type="protein sequence ID" value="KAJ7618468.1"/>
    <property type="molecule type" value="Genomic_DNA"/>
</dbReference>
<keyword evidence="2" id="KW-1185">Reference proteome</keyword>
<protein>
    <recommendedName>
        <fullName evidence="3">F-box domain-containing protein</fullName>
    </recommendedName>
</protein>
<proteinExistence type="predicted"/>
<comment type="caution">
    <text evidence="1">The sequence shown here is derived from an EMBL/GenBank/DDBJ whole genome shotgun (WGS) entry which is preliminary data.</text>
</comment>
<gene>
    <name evidence="1" type="ORF">FB45DRAFT_1063130</name>
</gene>
<dbReference type="SUPFAM" id="SSF52047">
    <property type="entry name" value="RNI-like"/>
    <property type="match status" value="1"/>
</dbReference>
<sequence length="550" mass="62267">MCLSASNAHLPPGPLVHKLAMHCALFIAEIAELVCSHLNITEFSPSSCRDTPSDSENVNEDRRALVALASTCKALLEPALDAIWKAQDSIVPWLACLPEDLFNMRPALATEEDPLLLERPFAIDDWRPSDLNAARVEILTFEYDARFQEIFKALSIAFPFGSLFPRLRSLSWTSESNCEEDFIHVRVLLTPTLLSIAVSYMPTVINCSIRSTLTRSCPRLVHVSVQIPDRSHSIGLDEPSLASNSQFAQSLRRIKSLSVPTVSRAAILHIGRLPDLAFLCMDNLLGTELPYVHNGEPRTFFPALRVLHVHRLDIETAIQLIQMGSKFQMESLDFRWNEALSRREMEEFYNLLAEFCSHTALVNLRFGLIQDPAIPSLEFVINTRLLQILFCFCNLTSVSLTSPYTFDIDDFTLMDAARAWPRLERLELDTLSHHPRQRHKLTLQSLYAFALYCPRLRVLQIQVDATETCTMACQLPQYPPPHNQLTKLYITHSDISKSAVNAIADVISTLFPDLRAVTFPCCMFDEEFQRRAELWEQVEGLLPELAGARE</sequence>
<organism evidence="1 2">
    <name type="scientific">Roridomyces roridus</name>
    <dbReference type="NCBI Taxonomy" id="1738132"/>
    <lineage>
        <taxon>Eukaryota</taxon>
        <taxon>Fungi</taxon>
        <taxon>Dikarya</taxon>
        <taxon>Basidiomycota</taxon>
        <taxon>Agaricomycotina</taxon>
        <taxon>Agaricomycetes</taxon>
        <taxon>Agaricomycetidae</taxon>
        <taxon>Agaricales</taxon>
        <taxon>Marasmiineae</taxon>
        <taxon>Mycenaceae</taxon>
        <taxon>Roridomyces</taxon>
    </lineage>
</organism>